<dbReference type="Proteomes" id="UP000663874">
    <property type="component" value="Unassembled WGS sequence"/>
</dbReference>
<dbReference type="CDD" id="cd00174">
    <property type="entry name" value="SH3"/>
    <property type="match status" value="1"/>
</dbReference>
<dbReference type="Gene3D" id="2.30.30.40">
    <property type="entry name" value="SH3 Domains"/>
    <property type="match status" value="4"/>
</dbReference>
<dbReference type="Gene3D" id="1.20.900.10">
    <property type="entry name" value="Dbl homology (DH) domain"/>
    <property type="match status" value="1"/>
</dbReference>
<dbReference type="PROSITE" id="PS51021">
    <property type="entry name" value="BAR"/>
    <property type="match status" value="1"/>
</dbReference>
<feature type="domain" description="SH3" evidence="5">
    <location>
        <begin position="1298"/>
        <end position="1362"/>
    </location>
</feature>
<feature type="region of interest" description="Disordered" evidence="4">
    <location>
        <begin position="432"/>
        <end position="463"/>
    </location>
</feature>
<dbReference type="PANTHER" id="PTHR22834">
    <property type="entry name" value="NUCLEAR FUSION PROTEIN FUS2"/>
    <property type="match status" value="1"/>
</dbReference>
<sequence>MSYAKAIFPYHTGVIGDLDLQVDDVIEVLEQVDKNWLRGKINDSIGLVPCEFIERLPTKPIDHNQSSCIAHTDYRSSHEGDLQFHRGDRIIVHEHLPNGWFRGSLHFDLPGTTYRPTGIFPSTFVTLVKSNTNSINQNETQVPSSQNNLLLFDESPIKFVRVICDIKPSGSNELGCFEDEILAVIEGDINQSEWLVVKNAFNSIGRIKRIFIEPIDDQQSDNERNNLLFVPNIKTNQYQKSNSNSLDTIQELVEKEFDKLMKKDVKTEQDLIMNLDIRSSQLSLHSLSYYPTIINTTTSTNNNFNQHSLSSYFRRIKKNSRKNFCCHGTRLSLSCFKCFRYCIPTKYKSHFTSPPAPPPPPPAVYNLSQINYSQQYPYSLRSSYINSNNNNNNILDVQSLYTSVPLNHFSTNNQFIFTSTTKNISNVCHTPSTTSSISSFDDPPPVKPRLSLRPQLPPPPPPPSLPLFVPTFPSSIPPLRGPTRPAPKPPIQTKIEPQQASISYRTINNPFDKNSSHDETISTRDSCDTESSSTRTDFFDIELQNLHNQLLIDDQVDKTDINIIQRRRQHVISELLSTERDYVRDLDLLIETFLNSNSITCPENINKKLLFGNIRDINDISYRLLNQLEFEYTKNQQNDDTHCCIGQIFNNLIDQLKNIYAEYCRNHEWVHIYLRKHGNDEKLQKYLQDGLCRIRLQKSNLFDISALLLRPIQRIVRYPLILNELFKNTNSDHIDYIHLKDAISNLISMVDFINEYKRRKEIGINPNVTDDNMEPYHITIFRRSTSIPLLPRLSSANLIKREQQQQQRKFFHCSYLVSKYQRREKDEALTNKLYKLNMHTMRKKSARISMRLSSAFGLSAHTIDERFNFEEQRFRAIDKFLRLFVRNAYICMEALKETFVTEVNVAEDFQELLSDKMPDLVQQFVRSKRLLLENAFTEFCTHMESCVANPINTLIKLFVLPSNLISKRHDKLLDYDSAQSAYEKVKDQQSRQAKQVLDLAKKTYEALNSQLLEELPILYEHSCEILAICLKAFITGHLRLIQHMRINIQYILNQTTSPTVPGQLSWLQIVERFTSKNSSVAEQLFQLTITAKNFSDKLKNLSTINNVYNSNKDISIQTDDIRRLLRTRYAEKDLYTVIRNYGNETNNRSMDIVVRSGDLVAVVNHNDINTKNSNIANWFVDNGITRGLLPRSILIPLSSDDRSGLVSHTPPTPLRHDIGMPTRISLSSAHANPAFNYDQSHHGNGKHLLKRAHTEPQPNLINSSDNFENERIYLNQMNECHQYASIDLDDSIISESTEQEQIYIAMYDFECTSDGVLSLHAGERLKILRRLDDSGNDDWWYVEKINDTRQRGYVPANYIQVA</sequence>
<organism evidence="8 10">
    <name type="scientific">Rotaria sordida</name>
    <dbReference type="NCBI Taxonomy" id="392033"/>
    <lineage>
        <taxon>Eukaryota</taxon>
        <taxon>Metazoa</taxon>
        <taxon>Spiralia</taxon>
        <taxon>Gnathifera</taxon>
        <taxon>Rotifera</taxon>
        <taxon>Eurotatoria</taxon>
        <taxon>Bdelloidea</taxon>
        <taxon>Philodinida</taxon>
        <taxon>Philodinidae</taxon>
        <taxon>Rotaria</taxon>
    </lineage>
</organism>
<evidence type="ECO:0000256" key="4">
    <source>
        <dbReference type="SAM" id="MobiDB-lite"/>
    </source>
</evidence>
<dbReference type="EMBL" id="CAJNOU010000710">
    <property type="protein sequence ID" value="CAF1070588.1"/>
    <property type="molecule type" value="Genomic_DNA"/>
</dbReference>
<dbReference type="Proteomes" id="UP000663889">
    <property type="component" value="Unassembled WGS sequence"/>
</dbReference>
<dbReference type="GO" id="GO:0005085">
    <property type="term" value="F:guanyl-nucleotide exchange factor activity"/>
    <property type="evidence" value="ECO:0007669"/>
    <property type="project" value="UniProtKB-KW"/>
</dbReference>
<evidence type="ECO:0008006" key="11">
    <source>
        <dbReference type="Google" id="ProtNLM"/>
    </source>
</evidence>
<keyword evidence="1 3" id="KW-0728">SH3 domain</keyword>
<comment type="caution">
    <text evidence="8">The sequence shown here is derived from an EMBL/GenBank/DDBJ whole genome shotgun (WGS) entry which is preliminary data.</text>
</comment>
<feature type="domain" description="SH3" evidence="5">
    <location>
        <begin position="63"/>
        <end position="130"/>
    </location>
</feature>
<dbReference type="EMBL" id="CAJOBE010000187">
    <property type="protein sequence ID" value="CAF3591541.1"/>
    <property type="molecule type" value="Genomic_DNA"/>
</dbReference>
<dbReference type="Pfam" id="PF00018">
    <property type="entry name" value="SH3_1"/>
    <property type="match status" value="2"/>
</dbReference>
<evidence type="ECO:0000313" key="8">
    <source>
        <dbReference type="EMBL" id="CAF1070588.1"/>
    </source>
</evidence>
<proteinExistence type="predicted"/>
<name>A0A814LTB0_9BILA</name>
<dbReference type="Gene3D" id="1.20.1270.60">
    <property type="entry name" value="Arfaptin homology (AH) domain/BAR domain"/>
    <property type="match status" value="1"/>
</dbReference>
<evidence type="ECO:0000259" key="5">
    <source>
        <dbReference type="PROSITE" id="PS50002"/>
    </source>
</evidence>
<evidence type="ECO:0000256" key="1">
    <source>
        <dbReference type="ARBA" id="ARBA00022443"/>
    </source>
</evidence>
<dbReference type="SUPFAM" id="SSF50044">
    <property type="entry name" value="SH3-domain"/>
    <property type="match status" value="4"/>
</dbReference>
<accession>A0A814LTB0</accession>
<protein>
    <recommendedName>
        <fullName evidence="11">Scaffold protein Tuba</fullName>
    </recommendedName>
</protein>
<dbReference type="SMART" id="SM00325">
    <property type="entry name" value="RhoGEF"/>
    <property type="match status" value="1"/>
</dbReference>
<dbReference type="Pfam" id="PF14604">
    <property type="entry name" value="SH3_9"/>
    <property type="match status" value="1"/>
</dbReference>
<feature type="region of interest" description="Disordered" evidence="4">
    <location>
        <begin position="508"/>
        <end position="531"/>
    </location>
</feature>
<keyword evidence="2" id="KW-0344">Guanine-nucleotide releasing factor</keyword>
<feature type="domain" description="SH3" evidence="5">
    <location>
        <begin position="1"/>
        <end position="58"/>
    </location>
</feature>
<dbReference type="Pfam" id="PF03114">
    <property type="entry name" value="BAR"/>
    <property type="match status" value="1"/>
</dbReference>
<feature type="compositionally biased region" description="Basic and acidic residues" evidence="4">
    <location>
        <begin position="514"/>
        <end position="527"/>
    </location>
</feature>
<evidence type="ECO:0000313" key="10">
    <source>
        <dbReference type="Proteomes" id="UP000663889"/>
    </source>
</evidence>
<dbReference type="PROSITE" id="PS50010">
    <property type="entry name" value="DH_2"/>
    <property type="match status" value="1"/>
</dbReference>
<dbReference type="SUPFAM" id="SSF48065">
    <property type="entry name" value="DBL homology domain (DH-domain)"/>
    <property type="match status" value="1"/>
</dbReference>
<dbReference type="GO" id="GO:0005737">
    <property type="term" value="C:cytoplasm"/>
    <property type="evidence" value="ECO:0007669"/>
    <property type="project" value="InterPro"/>
</dbReference>
<dbReference type="InterPro" id="IPR001452">
    <property type="entry name" value="SH3_domain"/>
</dbReference>
<gene>
    <name evidence="9" type="ORF">FNK824_LOCUS2947</name>
    <name evidence="8" type="ORF">SEV965_LOCUS14336</name>
</gene>
<dbReference type="InterPro" id="IPR027267">
    <property type="entry name" value="AH/BAR_dom_sf"/>
</dbReference>
<dbReference type="InterPro" id="IPR004148">
    <property type="entry name" value="BAR_dom"/>
</dbReference>
<reference evidence="8" key="1">
    <citation type="submission" date="2021-02" db="EMBL/GenBank/DDBJ databases">
        <authorList>
            <person name="Nowell W R."/>
        </authorList>
    </citation>
    <scope>NUCLEOTIDE SEQUENCE</scope>
</reference>
<feature type="domain" description="DH" evidence="6">
    <location>
        <begin position="567"/>
        <end position="756"/>
    </location>
</feature>
<evidence type="ECO:0000313" key="9">
    <source>
        <dbReference type="EMBL" id="CAF3591541.1"/>
    </source>
</evidence>
<dbReference type="SUPFAM" id="SSF103657">
    <property type="entry name" value="BAR/IMD domain-like"/>
    <property type="match status" value="1"/>
</dbReference>
<dbReference type="CDD" id="cd00160">
    <property type="entry name" value="RhoGEF"/>
    <property type="match status" value="1"/>
</dbReference>
<dbReference type="InterPro" id="IPR000219">
    <property type="entry name" value="DH_dom"/>
</dbReference>
<dbReference type="InterPro" id="IPR035899">
    <property type="entry name" value="DBL_dom_sf"/>
</dbReference>
<evidence type="ECO:0000256" key="2">
    <source>
        <dbReference type="ARBA" id="ARBA00022658"/>
    </source>
</evidence>
<evidence type="ECO:0000259" key="7">
    <source>
        <dbReference type="PROSITE" id="PS51021"/>
    </source>
</evidence>
<feature type="domain" description="BAR" evidence="7">
    <location>
        <begin position="852"/>
        <end position="1061"/>
    </location>
</feature>
<dbReference type="InterPro" id="IPR051492">
    <property type="entry name" value="Dynamin-Rho_GEF"/>
</dbReference>
<dbReference type="Pfam" id="PF00621">
    <property type="entry name" value="RhoGEF"/>
    <property type="match status" value="1"/>
</dbReference>
<dbReference type="PROSITE" id="PS50002">
    <property type="entry name" value="SH3"/>
    <property type="match status" value="4"/>
</dbReference>
<dbReference type="SMART" id="SM00326">
    <property type="entry name" value="SH3"/>
    <property type="match status" value="4"/>
</dbReference>
<dbReference type="SMART" id="SM00721">
    <property type="entry name" value="BAR"/>
    <property type="match status" value="1"/>
</dbReference>
<feature type="domain" description="SH3" evidence="5">
    <location>
        <begin position="155"/>
        <end position="217"/>
    </location>
</feature>
<evidence type="ECO:0000256" key="3">
    <source>
        <dbReference type="PROSITE-ProRule" id="PRU00192"/>
    </source>
</evidence>
<evidence type="ECO:0000259" key="6">
    <source>
        <dbReference type="PROSITE" id="PS50010"/>
    </source>
</evidence>
<dbReference type="InterPro" id="IPR036028">
    <property type="entry name" value="SH3-like_dom_sf"/>
</dbReference>
<dbReference type="PANTHER" id="PTHR22834:SF20">
    <property type="entry name" value="SH3 DOMAIN-CONTAINING PROTEIN"/>
    <property type="match status" value="1"/>
</dbReference>